<comment type="caution">
    <text evidence="2">The sequence shown here is derived from an EMBL/GenBank/DDBJ whole genome shotgun (WGS) entry which is preliminary data.</text>
</comment>
<sequence length="299" mass="31790">MVKRFLSANTSEILAMSGAELKQSIKASEGRIIVSENVVMAAPVIGDITNAEMARAFGADLLLLNGLDVLNPVINGLGDYEGNFVDRLHHLVGRPIGVNLEPVDPNIEMMSELIEIPKGRQANSETLAEIEKLGMDFVCFTGNPGTGVTNQAIIDTVKQARQSYSGLIIAGKMHAAGVDEPVLDLDVVQALIDAGADVILAPSVGSVPGFQAQELTEAVKIAHRHGALVMSAIGTSQESAEPETIRYMAIQNKMCGVDMQHIGDAGYGGLAPVDNILVMSRAIRGQRHTLSMIARSINR</sequence>
<name>E4KQU4_9LACT</name>
<keyword evidence="3" id="KW-1185">Reference proteome</keyword>
<dbReference type="SUPFAM" id="SSF51366">
    <property type="entry name" value="Ribulose-phoshate binding barrel"/>
    <property type="match status" value="1"/>
</dbReference>
<evidence type="ECO:0000313" key="3">
    <source>
        <dbReference type="Proteomes" id="UP000005990"/>
    </source>
</evidence>
<protein>
    <recommendedName>
        <fullName evidence="1">DUF7916 domain-containing protein</fullName>
    </recommendedName>
</protein>
<dbReference type="AlphaFoldDB" id="E4KQU4"/>
<dbReference type="eggNOG" id="COG0826">
    <property type="taxonomic scope" value="Bacteria"/>
</dbReference>
<accession>E4KQU4</accession>
<dbReference type="Proteomes" id="UP000005990">
    <property type="component" value="Unassembled WGS sequence"/>
</dbReference>
<dbReference type="OrthoDB" id="5581965at2"/>
<dbReference type="STRING" id="908337.HMPREF9257_0654"/>
<reference evidence="2 3" key="1">
    <citation type="submission" date="2010-10" db="EMBL/GenBank/DDBJ databases">
        <authorList>
            <person name="Durkin A.S."/>
            <person name="Madupu R."/>
            <person name="Torralba M."/>
            <person name="Gillis M."/>
            <person name="Methe B."/>
            <person name="Sutton G."/>
            <person name="Nelson K.E."/>
        </authorList>
    </citation>
    <scope>NUCLEOTIDE SEQUENCE [LARGE SCALE GENOMIC DNA]</scope>
    <source>
        <strain evidence="2 3">ACS-139-V-Col8</strain>
    </source>
</reference>
<proteinExistence type="predicted"/>
<organism evidence="2 3">
    <name type="scientific">Eremococcus coleocola ACS-139-V-Col8</name>
    <dbReference type="NCBI Taxonomy" id="908337"/>
    <lineage>
        <taxon>Bacteria</taxon>
        <taxon>Bacillati</taxon>
        <taxon>Bacillota</taxon>
        <taxon>Bacilli</taxon>
        <taxon>Lactobacillales</taxon>
        <taxon>Aerococcaceae</taxon>
        <taxon>Eremococcus</taxon>
    </lineage>
</organism>
<feature type="domain" description="DUF7916" evidence="1">
    <location>
        <begin position="6"/>
        <end position="299"/>
    </location>
</feature>
<dbReference type="EMBL" id="AENN01000017">
    <property type="protein sequence ID" value="EFR30561.1"/>
    <property type="molecule type" value="Genomic_DNA"/>
</dbReference>
<dbReference type="RefSeq" id="WP_006418721.1">
    <property type="nucleotide sequence ID" value="NZ_AENN01000017.1"/>
</dbReference>
<dbReference type="InterPro" id="IPR011060">
    <property type="entry name" value="RibuloseP-bd_barrel"/>
</dbReference>
<dbReference type="InterPro" id="IPR057238">
    <property type="entry name" value="DUF7916"/>
</dbReference>
<evidence type="ECO:0000313" key="2">
    <source>
        <dbReference type="EMBL" id="EFR30561.1"/>
    </source>
</evidence>
<evidence type="ECO:0000259" key="1">
    <source>
        <dbReference type="Pfam" id="PF25509"/>
    </source>
</evidence>
<gene>
    <name evidence="2" type="ORF">HMPREF9257_0654</name>
</gene>
<dbReference type="Pfam" id="PF25509">
    <property type="entry name" value="DUF7916"/>
    <property type="match status" value="1"/>
</dbReference>